<dbReference type="RefSeq" id="XP_014486506.1">
    <property type="nucleotide sequence ID" value="XM_014631020.1"/>
</dbReference>
<feature type="region of interest" description="Disordered" evidence="5">
    <location>
        <begin position="414"/>
        <end position="455"/>
    </location>
</feature>
<dbReference type="InterPro" id="IPR041913">
    <property type="entry name" value="POLD3_sf"/>
</dbReference>
<feature type="compositionally biased region" description="Low complexity" evidence="5">
    <location>
        <begin position="175"/>
        <end position="184"/>
    </location>
</feature>
<keyword evidence="3" id="KW-0235">DNA replication</keyword>
<evidence type="ECO:0000313" key="6">
    <source>
        <dbReference type="Proteomes" id="UP000515204"/>
    </source>
</evidence>
<evidence type="ECO:0000256" key="5">
    <source>
        <dbReference type="SAM" id="MobiDB-lite"/>
    </source>
</evidence>
<dbReference type="PANTHER" id="PTHR17598:SF13">
    <property type="entry name" value="DNA POLYMERASE DELTA SUBUNIT 3"/>
    <property type="match status" value="1"/>
</dbReference>
<feature type="compositionally biased region" description="Basic and acidic residues" evidence="5">
    <location>
        <begin position="217"/>
        <end position="226"/>
    </location>
</feature>
<evidence type="ECO:0000256" key="3">
    <source>
        <dbReference type="ARBA" id="ARBA00022705"/>
    </source>
</evidence>
<dbReference type="InterPro" id="IPR019038">
    <property type="entry name" value="POLD3"/>
</dbReference>
<feature type="compositionally biased region" description="Acidic residues" evidence="5">
    <location>
        <begin position="338"/>
        <end position="351"/>
    </location>
</feature>
<dbReference type="Gene3D" id="3.90.1030.20">
    <property type="entry name" value="DNA polymerase delta, p66 (Cdc27) subunit, wHTH domain"/>
    <property type="match status" value="1"/>
</dbReference>
<evidence type="ECO:0000256" key="2">
    <source>
        <dbReference type="ARBA" id="ARBA00017589"/>
    </source>
</evidence>
<feature type="compositionally biased region" description="Basic and acidic residues" evidence="5">
    <location>
        <begin position="273"/>
        <end position="310"/>
    </location>
</feature>
<evidence type="ECO:0000256" key="1">
    <source>
        <dbReference type="ARBA" id="ARBA00004123"/>
    </source>
</evidence>
<reference evidence="7" key="1">
    <citation type="submission" date="2025-08" db="UniProtKB">
        <authorList>
            <consortium name="RefSeq"/>
        </authorList>
    </citation>
    <scope>IDENTIFICATION</scope>
</reference>
<dbReference type="GO" id="GO:0003887">
    <property type="term" value="F:DNA-directed DNA polymerase activity"/>
    <property type="evidence" value="ECO:0007669"/>
    <property type="project" value="TreeGrafter"/>
</dbReference>
<name>A0A6P3Y678_DINQU</name>
<dbReference type="Proteomes" id="UP000515204">
    <property type="component" value="Unplaced"/>
</dbReference>
<feature type="compositionally biased region" description="Basic and acidic residues" evidence="5">
    <location>
        <begin position="186"/>
        <end position="207"/>
    </location>
</feature>
<dbReference type="CTD" id="10714"/>
<evidence type="ECO:0000313" key="7">
    <source>
        <dbReference type="RefSeq" id="XP_014486506.1"/>
    </source>
</evidence>
<dbReference type="PANTHER" id="PTHR17598">
    <property type="entry name" value="DNA POLYMERASE DELTA SUBUNIT 3"/>
    <property type="match status" value="1"/>
</dbReference>
<comment type="subcellular location">
    <subcellularLocation>
        <location evidence="1">Nucleus</location>
    </subcellularLocation>
</comment>
<dbReference type="Pfam" id="PF09507">
    <property type="entry name" value="CDC27"/>
    <property type="match status" value="1"/>
</dbReference>
<proteinExistence type="predicted"/>
<dbReference type="AlphaFoldDB" id="A0A6P3Y678"/>
<feature type="region of interest" description="Disordered" evidence="5">
    <location>
        <begin position="363"/>
        <end position="383"/>
    </location>
</feature>
<evidence type="ECO:0000256" key="4">
    <source>
        <dbReference type="ARBA" id="ARBA00023242"/>
    </source>
</evidence>
<dbReference type="OrthoDB" id="514823at2759"/>
<dbReference type="KEGG" id="dqu:106750579"/>
<dbReference type="GO" id="GO:0043625">
    <property type="term" value="C:delta DNA polymerase complex"/>
    <property type="evidence" value="ECO:0007669"/>
    <property type="project" value="InterPro"/>
</dbReference>
<dbReference type="GO" id="GO:0006271">
    <property type="term" value="P:DNA strand elongation involved in DNA replication"/>
    <property type="evidence" value="ECO:0007669"/>
    <property type="project" value="TreeGrafter"/>
</dbReference>
<gene>
    <name evidence="7" type="primary">LOC106750579</name>
</gene>
<keyword evidence="4" id="KW-0539">Nucleus</keyword>
<dbReference type="GO" id="GO:0006297">
    <property type="term" value="P:nucleotide-excision repair, DNA gap filling"/>
    <property type="evidence" value="ECO:0007669"/>
    <property type="project" value="TreeGrafter"/>
</dbReference>
<organism evidence="6 7">
    <name type="scientific">Dinoponera quadriceps</name>
    <name type="common">South American ant</name>
    <dbReference type="NCBI Taxonomy" id="609295"/>
    <lineage>
        <taxon>Eukaryota</taxon>
        <taxon>Metazoa</taxon>
        <taxon>Ecdysozoa</taxon>
        <taxon>Arthropoda</taxon>
        <taxon>Hexapoda</taxon>
        <taxon>Insecta</taxon>
        <taxon>Pterygota</taxon>
        <taxon>Neoptera</taxon>
        <taxon>Endopterygota</taxon>
        <taxon>Hymenoptera</taxon>
        <taxon>Apocrita</taxon>
        <taxon>Aculeata</taxon>
        <taxon>Formicoidea</taxon>
        <taxon>Formicidae</taxon>
        <taxon>Ponerinae</taxon>
        <taxon>Ponerini</taxon>
        <taxon>Dinoponera</taxon>
    </lineage>
</organism>
<protein>
    <recommendedName>
        <fullName evidence="2">DNA polymerase delta subunit 3</fullName>
    </recommendedName>
</protein>
<dbReference type="GeneID" id="106750579"/>
<dbReference type="GO" id="GO:1904161">
    <property type="term" value="P:DNA synthesis involved in UV-damage excision repair"/>
    <property type="evidence" value="ECO:0007669"/>
    <property type="project" value="TreeGrafter"/>
</dbReference>
<accession>A0A6P3Y678</accession>
<feature type="region of interest" description="Disordered" evidence="5">
    <location>
        <begin position="175"/>
        <end position="351"/>
    </location>
</feature>
<keyword evidence="6" id="KW-1185">Reference proteome</keyword>
<sequence>MITDEHLEVLAGYVFDHDKLVTYKWLSQELQVHVNVAKQILWEFYEKHRENNNIDCTYLLIGTLSNNGMRVEVVKSADLSKAKEKYIKIISEHLYSVHKPLEDLELLASTGSGDVRYSAIKCDACVERTDEEMHLFRWGKALKITEEKVTNSKPVESTDHWKVDKKAAAAKKNGFNNFFNTAGKQKSPEASKTSKAEKDKESEERKNGLSKSTNLTEGEKNSEKKKSPLWKSKGTTESFQPKKTSSKAEETKKTKKGGLESFFGKMSSLPKPVEVKTPEKKEDPVKIPEKEDPVEEKVPENQKVVEQEKPRGKKRIRNQGNDNTAKKRKRIMVQSDSSDSEAQSDVDTDVDEPMAEAVAMVEMEAPTRPKSPSPPAVKHENGKRKVLKMVNETYKDDRGFIVTKKVHVYVSCSEDEEEEKERKKIKKAPASKKAQAKVDNAKKKQTTLMKFFKAP</sequence>